<feature type="transmembrane region" description="Helical" evidence="2">
    <location>
        <begin position="359"/>
        <end position="381"/>
    </location>
</feature>
<dbReference type="AlphaFoldDB" id="A0A9W7W355"/>
<keyword evidence="2" id="KW-1133">Transmembrane helix</keyword>
<dbReference type="Proteomes" id="UP001138500">
    <property type="component" value="Unassembled WGS sequence"/>
</dbReference>
<proteinExistence type="predicted"/>
<dbReference type="EMBL" id="RIBY02001457">
    <property type="protein sequence ID" value="KAH9828751.1"/>
    <property type="molecule type" value="Genomic_DNA"/>
</dbReference>
<reference evidence="4 5" key="2">
    <citation type="journal article" date="2021" name="Curr. Genet.">
        <title>Genetic response to nitrogen starvation in the aggressive Eucalyptus foliar pathogen Teratosphaeria destructans.</title>
        <authorList>
            <person name="Havenga M."/>
            <person name="Wingfield B.D."/>
            <person name="Wingfield M.J."/>
            <person name="Dreyer L.L."/>
            <person name="Roets F."/>
            <person name="Aylward J."/>
        </authorList>
    </citation>
    <scope>NUCLEOTIDE SEQUENCE [LARGE SCALE GENOMIC DNA]</scope>
    <source>
        <strain evidence="4">CMW44962</strain>
    </source>
</reference>
<feature type="region of interest" description="Disordered" evidence="1">
    <location>
        <begin position="220"/>
        <end position="274"/>
    </location>
</feature>
<dbReference type="PANTHER" id="PTHR36853:SF1">
    <property type="entry name" value="DUF3844 DOMAIN-CONTAINING PROTEIN"/>
    <property type="match status" value="1"/>
</dbReference>
<sequence>QATHEPRRRRRLRAVNHRRRHLRAVNHRPLPHDTATTMKFTLSTAIAALSWSIRLAAAVTSNVYILDSSHPSPPDSPAALSPKAARLVLAQRAGVEGYHDDDITEEAVIDAINTYGVRTPIFGQRDERKHVMVLVDATGGENDDLSFLNDLKDHIPFAISPSPNMAVTKGLWTDLAAQGRASHSDVTFKSYSRSNGVDKVIQNELAQGHVVTLHVVSGKADSSDADSWGTYTMPGSQSPLKNKRASPPKEKPLEPTSSYRPVHPTSAPAHTYAGSNNTTPLTGILPACFSSQQQCQSSTRNCTGHGQCSKKFTDSSSSDKSSCWTCQCSATKQTTSDGKTQTTYWGGPACQKKDVSVQFWLIALFTVGLVFLFGFGIGELFGMGNQELPSVIGAGVSGPVRRS</sequence>
<dbReference type="InterPro" id="IPR053065">
    <property type="entry name" value="Archenteron_Induction-Rel"/>
</dbReference>
<accession>A0A9W7W355</accession>
<dbReference type="InterPro" id="IPR024382">
    <property type="entry name" value="Vps3844_C"/>
</dbReference>
<evidence type="ECO:0000256" key="2">
    <source>
        <dbReference type="SAM" id="Phobius"/>
    </source>
</evidence>
<organism evidence="4 5">
    <name type="scientific">Teratosphaeria destructans</name>
    <dbReference type="NCBI Taxonomy" id="418781"/>
    <lineage>
        <taxon>Eukaryota</taxon>
        <taxon>Fungi</taxon>
        <taxon>Dikarya</taxon>
        <taxon>Ascomycota</taxon>
        <taxon>Pezizomycotina</taxon>
        <taxon>Dothideomycetes</taxon>
        <taxon>Dothideomycetidae</taxon>
        <taxon>Mycosphaerellales</taxon>
        <taxon>Teratosphaeriaceae</taxon>
        <taxon>Teratosphaeria</taxon>
    </lineage>
</organism>
<feature type="non-terminal residue" evidence="4">
    <location>
        <position position="1"/>
    </location>
</feature>
<dbReference type="OrthoDB" id="5583277at2759"/>
<name>A0A9W7W355_9PEZI</name>
<evidence type="ECO:0000313" key="4">
    <source>
        <dbReference type="EMBL" id="KAH9828751.1"/>
    </source>
</evidence>
<protein>
    <recommendedName>
        <fullName evidence="3">Vacuolar sorting protein Vps3844 C-terminal domain-containing protein</fullName>
    </recommendedName>
</protein>
<feature type="compositionally biased region" description="Polar residues" evidence="1">
    <location>
        <begin position="229"/>
        <end position="240"/>
    </location>
</feature>
<reference evidence="4 5" key="1">
    <citation type="journal article" date="2018" name="IMA Fungus">
        <title>IMA Genome-F 10: Nine draft genome sequences of Claviceps purpurea s.lat., including C. arundinis, C. humidiphila, and C. cf. spartinae, pseudomolecules for the pitch canker pathogen Fusarium circinatum, draft genome of Davidsoniella eucalypti, Grosmannia galeiformis, Quambalaria eucalypti, and Teratosphaeria destructans.</title>
        <authorList>
            <person name="Wingfield B.D."/>
            <person name="Liu M."/>
            <person name="Nguyen H.D."/>
            <person name="Lane F.A."/>
            <person name="Morgan S.W."/>
            <person name="De Vos L."/>
            <person name="Wilken P.M."/>
            <person name="Duong T.A."/>
            <person name="Aylward J."/>
            <person name="Coetzee M.P."/>
            <person name="Dadej K."/>
            <person name="De Beer Z.W."/>
            <person name="Findlay W."/>
            <person name="Havenga M."/>
            <person name="Kolarik M."/>
            <person name="Menzies J.G."/>
            <person name="Naidoo K."/>
            <person name="Pochopski O."/>
            <person name="Shoukouhi P."/>
            <person name="Santana Q.C."/>
            <person name="Seifert K.A."/>
            <person name="Soal N."/>
            <person name="Steenkamp E.T."/>
            <person name="Tatham C.T."/>
            <person name="van der Nest M.A."/>
            <person name="Wingfield M.J."/>
        </authorList>
    </citation>
    <scope>NUCLEOTIDE SEQUENCE [LARGE SCALE GENOMIC DNA]</scope>
    <source>
        <strain evidence="4">CMW44962</strain>
    </source>
</reference>
<dbReference type="GO" id="GO:0005783">
    <property type="term" value="C:endoplasmic reticulum"/>
    <property type="evidence" value="ECO:0007669"/>
    <property type="project" value="TreeGrafter"/>
</dbReference>
<evidence type="ECO:0000256" key="1">
    <source>
        <dbReference type="SAM" id="MobiDB-lite"/>
    </source>
</evidence>
<dbReference type="Pfam" id="PF12955">
    <property type="entry name" value="Vps3844_C"/>
    <property type="match status" value="1"/>
</dbReference>
<dbReference type="PANTHER" id="PTHR36853">
    <property type="entry name" value="EXPRESSED PROTEIN"/>
    <property type="match status" value="1"/>
</dbReference>
<evidence type="ECO:0000259" key="3">
    <source>
        <dbReference type="Pfam" id="PF12955"/>
    </source>
</evidence>
<keyword evidence="5" id="KW-1185">Reference proteome</keyword>
<gene>
    <name evidence="4" type="ORF">Tdes44962_MAKER09229</name>
</gene>
<comment type="caution">
    <text evidence="4">The sequence shown here is derived from an EMBL/GenBank/DDBJ whole genome shotgun (WGS) entry which is preliminary data.</text>
</comment>
<keyword evidence="2" id="KW-0812">Transmembrane</keyword>
<evidence type="ECO:0000313" key="5">
    <source>
        <dbReference type="Proteomes" id="UP001138500"/>
    </source>
</evidence>
<keyword evidence="2" id="KW-0472">Membrane</keyword>
<feature type="domain" description="Vacuolar sorting protein Vps3844 C-terminal" evidence="3">
    <location>
        <begin position="288"/>
        <end position="394"/>
    </location>
</feature>